<evidence type="ECO:0000313" key="5">
    <source>
        <dbReference type="EMBL" id="MCJ2178706.1"/>
    </source>
</evidence>
<dbReference type="EMBL" id="JALHLE010000011">
    <property type="protein sequence ID" value="MCJ2178706.1"/>
    <property type="molecule type" value="Genomic_DNA"/>
</dbReference>
<evidence type="ECO:0000256" key="3">
    <source>
        <dbReference type="PROSITE-ProRule" id="PRU00339"/>
    </source>
</evidence>
<dbReference type="SMART" id="SM00028">
    <property type="entry name" value="TPR"/>
    <property type="match status" value="1"/>
</dbReference>
<evidence type="ECO:0000256" key="1">
    <source>
        <dbReference type="ARBA" id="ARBA00022737"/>
    </source>
</evidence>
<dbReference type="InterPro" id="IPR019734">
    <property type="entry name" value="TPR_rpt"/>
</dbReference>
<dbReference type="SUPFAM" id="SSF48452">
    <property type="entry name" value="TPR-like"/>
    <property type="match status" value="1"/>
</dbReference>
<proteinExistence type="predicted"/>
<feature type="repeat" description="TPR" evidence="3">
    <location>
        <begin position="61"/>
        <end position="94"/>
    </location>
</feature>
<protein>
    <submittedName>
        <fullName evidence="5">Tetratricopeptide repeat protein</fullName>
    </submittedName>
</protein>
<keyword evidence="6" id="KW-1185">Reference proteome</keyword>
<feature type="region of interest" description="Disordered" evidence="4">
    <location>
        <begin position="12"/>
        <end position="39"/>
    </location>
</feature>
<evidence type="ECO:0000256" key="4">
    <source>
        <dbReference type="SAM" id="MobiDB-lite"/>
    </source>
</evidence>
<dbReference type="PROSITE" id="PS50005">
    <property type="entry name" value="TPR"/>
    <property type="match status" value="1"/>
</dbReference>
<accession>A0ABT0B0T8</accession>
<keyword evidence="2 3" id="KW-0802">TPR repeat</keyword>
<evidence type="ECO:0000256" key="2">
    <source>
        <dbReference type="ARBA" id="ARBA00022803"/>
    </source>
</evidence>
<dbReference type="Proteomes" id="UP001162880">
    <property type="component" value="Unassembled WGS sequence"/>
</dbReference>
<evidence type="ECO:0000313" key="6">
    <source>
        <dbReference type="Proteomes" id="UP001162880"/>
    </source>
</evidence>
<dbReference type="InterPro" id="IPR013105">
    <property type="entry name" value="TPR_2"/>
</dbReference>
<comment type="caution">
    <text evidence="5">The sequence shown here is derived from an EMBL/GenBank/DDBJ whole genome shotgun (WGS) entry which is preliminary data.</text>
</comment>
<sequence length="236" mass="25349">MQSILGIHSQRMPEVRMAGSAEPQTAMAQAEEEGRQHLDRGETGLAVESFRRALSLGAPTATTLNGMGVAFARLGRYELARHYFSQAAALDPANERYAANLTRLTRSPAFAMRHEGDLAAAVVSGTAADPVAETTQAVAAVAPPPSRLSRVSRNEYQVRTVAPSAAPLIDRKTLDSRFKPLVRIEFSKPDAFKANSSGKSVVSNPHLNRAAAAVDPSFKPIVRFNLKGPQSSEQND</sequence>
<organism evidence="5 6">
    <name type="scientific">Novosphingobium album</name>
    <name type="common">ex Hu et al. 2023</name>
    <dbReference type="NCBI Taxonomy" id="2930093"/>
    <lineage>
        <taxon>Bacteria</taxon>
        <taxon>Pseudomonadati</taxon>
        <taxon>Pseudomonadota</taxon>
        <taxon>Alphaproteobacteria</taxon>
        <taxon>Sphingomonadales</taxon>
        <taxon>Sphingomonadaceae</taxon>
        <taxon>Novosphingobium</taxon>
    </lineage>
</organism>
<dbReference type="Gene3D" id="1.25.40.10">
    <property type="entry name" value="Tetratricopeptide repeat domain"/>
    <property type="match status" value="1"/>
</dbReference>
<dbReference type="InterPro" id="IPR011990">
    <property type="entry name" value="TPR-like_helical_dom_sf"/>
</dbReference>
<gene>
    <name evidence="5" type="ORF">MTR64_09030</name>
</gene>
<dbReference type="Pfam" id="PF07719">
    <property type="entry name" value="TPR_2"/>
    <property type="match status" value="1"/>
</dbReference>
<name>A0ABT0B0T8_9SPHN</name>
<keyword evidence="1" id="KW-0677">Repeat</keyword>
<reference evidence="5" key="1">
    <citation type="submission" date="2022-03" db="EMBL/GenBank/DDBJ databases">
        <title>Identification of a novel bacterium isolated from mangrove sediments.</title>
        <authorList>
            <person name="Pan X."/>
        </authorList>
    </citation>
    <scope>NUCLEOTIDE SEQUENCE</scope>
    <source>
        <strain evidence="5">B2580</strain>
    </source>
</reference>